<evidence type="ECO:0000313" key="6">
    <source>
        <dbReference type="EMBL" id="BEQ14852.1"/>
    </source>
</evidence>
<organism evidence="6 7">
    <name type="scientific">Desulfoferula mesophila</name>
    <dbReference type="NCBI Taxonomy" id="3058419"/>
    <lineage>
        <taxon>Bacteria</taxon>
        <taxon>Pseudomonadati</taxon>
        <taxon>Thermodesulfobacteriota</taxon>
        <taxon>Desulfarculia</taxon>
        <taxon>Desulfarculales</taxon>
        <taxon>Desulfarculaceae</taxon>
        <taxon>Desulfoferula</taxon>
    </lineage>
</organism>
<evidence type="ECO:0000256" key="2">
    <source>
        <dbReference type="ARBA" id="ARBA00022840"/>
    </source>
</evidence>
<dbReference type="InterPro" id="IPR003593">
    <property type="entry name" value="AAA+_ATPase"/>
</dbReference>
<feature type="compositionally biased region" description="Basic and acidic residues" evidence="4">
    <location>
        <begin position="573"/>
        <end position="584"/>
    </location>
</feature>
<evidence type="ECO:0000256" key="1">
    <source>
        <dbReference type="ARBA" id="ARBA00022741"/>
    </source>
</evidence>
<proteinExistence type="predicted"/>
<feature type="domain" description="ABC transporter" evidence="5">
    <location>
        <begin position="325"/>
        <end position="539"/>
    </location>
</feature>
<keyword evidence="3" id="KW-0175">Coiled coil</keyword>
<dbReference type="KEGG" id="dmp:FAK_19180"/>
<dbReference type="InterPro" id="IPR051309">
    <property type="entry name" value="ABCF_ATPase"/>
</dbReference>
<keyword evidence="1" id="KW-0547">Nucleotide-binding</keyword>
<keyword evidence="7" id="KW-1185">Reference proteome</keyword>
<dbReference type="PANTHER" id="PTHR42855">
    <property type="entry name" value="ABC TRANSPORTER ATP-BINDING SUBUNIT"/>
    <property type="match status" value="1"/>
</dbReference>
<dbReference type="InterPro" id="IPR027417">
    <property type="entry name" value="P-loop_NTPase"/>
</dbReference>
<dbReference type="InterPro" id="IPR032781">
    <property type="entry name" value="ABC_tran_Xtn"/>
</dbReference>
<accession>A0AAU9F0R8</accession>
<dbReference type="Pfam" id="PF00005">
    <property type="entry name" value="ABC_tran"/>
    <property type="match status" value="2"/>
</dbReference>
<protein>
    <submittedName>
        <fullName evidence="6">ABC transporter ATP-binding protein</fullName>
    </submittedName>
</protein>
<feature type="domain" description="ABC transporter" evidence="5">
    <location>
        <begin position="2"/>
        <end position="258"/>
    </location>
</feature>
<feature type="compositionally biased region" description="Pro residues" evidence="4">
    <location>
        <begin position="546"/>
        <end position="561"/>
    </location>
</feature>
<dbReference type="Pfam" id="PF12848">
    <property type="entry name" value="ABC_tran_Xtn"/>
    <property type="match status" value="1"/>
</dbReference>
<dbReference type="InterPro" id="IPR017871">
    <property type="entry name" value="ABC_transporter-like_CS"/>
</dbReference>
<dbReference type="Proteomes" id="UP001366166">
    <property type="component" value="Chromosome"/>
</dbReference>
<dbReference type="AlphaFoldDB" id="A0AAU9F0R8"/>
<dbReference type="PROSITE" id="PS00211">
    <property type="entry name" value="ABC_TRANSPORTER_1"/>
    <property type="match status" value="2"/>
</dbReference>
<evidence type="ECO:0000256" key="3">
    <source>
        <dbReference type="SAM" id="Coils"/>
    </source>
</evidence>
<dbReference type="CDD" id="cd03221">
    <property type="entry name" value="ABCF_EF-3"/>
    <property type="match status" value="2"/>
</dbReference>
<dbReference type="Gene3D" id="3.40.50.300">
    <property type="entry name" value="P-loop containing nucleotide triphosphate hydrolases"/>
    <property type="match status" value="2"/>
</dbReference>
<dbReference type="InterPro" id="IPR003439">
    <property type="entry name" value="ABC_transporter-like_ATP-bd"/>
</dbReference>
<sequence>MITLHNVSKFYGKQDVLKEVNLHVSPGERLGLVGPNGAGKSTLLGLMLGTVEPDSGEVFKAKNLRLGYLPQELLSLSGQTVLELAMETGDSLPQVEAELDEVHQLLGKVRDEAELEELLARQGQLQSQFEQLGGYDLEARASRVLAGLGFDQERLNRDVGELSGGWLMRAALARLLLSAPDLILLDEPTNHLDLESLLWLEGYLVTNPAALLLVSHDRVFLDKVATRIVELDAGQIFSYGGNYSHYEEQRERRREAQRAAFESQQERVRQIEDFVARNRTRKDRAKQVQGRLKMLEKMERVTLPAEDQAIKLDLPPCEPSAKVVVEMLGLEFGYGAKTLYRDLSLVLRKGDRLALLGRNGEGKSTLLRLLSGQVKPRKGRRLVGGRVKMGVFSQHTMEDLNPENTALSELGSVAGLMAQGQQRTILGAFLFKGDDVFKKVKVLSGGERARLVLAKLLIQKPNFLLMDEPTNHLDIASRKVLEEALGQYDGTLVLISHDRHLINAIANQVAYVHAGKVTLLPGNYDDFERLWKQGLDAEAGKAKPAAPSPAPAPQPKAPPKPVDSEAASGPKSADQKRAEAQARQERYQRLKPLKSKVAKLEAQVEEATVELDKLVAEMVDPAAFADGVRWTKLTKAHAKAKDAVEKLTAKWEKAALELEELESGD</sequence>
<dbReference type="PANTHER" id="PTHR42855:SF2">
    <property type="entry name" value="DRUG RESISTANCE ABC TRANSPORTER,ATP-BINDING PROTEIN"/>
    <property type="match status" value="1"/>
</dbReference>
<dbReference type="SMART" id="SM00382">
    <property type="entry name" value="AAA"/>
    <property type="match status" value="2"/>
</dbReference>
<gene>
    <name evidence="6" type="ORF">FAK_19180</name>
</gene>
<name>A0AAU9F0R8_9BACT</name>
<evidence type="ECO:0000256" key="4">
    <source>
        <dbReference type="SAM" id="MobiDB-lite"/>
    </source>
</evidence>
<feature type="coiled-coil region" evidence="3">
    <location>
        <begin position="590"/>
        <end position="617"/>
    </location>
</feature>
<dbReference type="SUPFAM" id="SSF52540">
    <property type="entry name" value="P-loop containing nucleoside triphosphate hydrolases"/>
    <property type="match status" value="2"/>
</dbReference>
<feature type="region of interest" description="Disordered" evidence="4">
    <location>
        <begin position="538"/>
        <end position="584"/>
    </location>
</feature>
<reference evidence="7" key="1">
    <citation type="journal article" date="2023" name="Arch. Microbiol.">
        <title>Desulfoferula mesophilus gen. nov. sp. nov., a mesophilic sulfate-reducing bacterium isolated from a brackish lake sediment.</title>
        <authorList>
            <person name="Watanabe T."/>
            <person name="Yabe T."/>
            <person name="Tsuji J.M."/>
            <person name="Fukui M."/>
        </authorList>
    </citation>
    <scope>NUCLEOTIDE SEQUENCE [LARGE SCALE GENOMIC DNA]</scope>
    <source>
        <strain evidence="7">12FAK</strain>
    </source>
</reference>
<keyword evidence="2 6" id="KW-0067">ATP-binding</keyword>
<evidence type="ECO:0000313" key="7">
    <source>
        <dbReference type="Proteomes" id="UP001366166"/>
    </source>
</evidence>
<dbReference type="EMBL" id="AP028679">
    <property type="protein sequence ID" value="BEQ14852.1"/>
    <property type="molecule type" value="Genomic_DNA"/>
</dbReference>
<dbReference type="PROSITE" id="PS50893">
    <property type="entry name" value="ABC_TRANSPORTER_2"/>
    <property type="match status" value="2"/>
</dbReference>
<dbReference type="FunFam" id="3.40.50.300:FF:000011">
    <property type="entry name" value="Putative ABC transporter ATP-binding component"/>
    <property type="match status" value="1"/>
</dbReference>
<dbReference type="GO" id="GO:0005524">
    <property type="term" value="F:ATP binding"/>
    <property type="evidence" value="ECO:0007669"/>
    <property type="project" value="UniProtKB-KW"/>
</dbReference>
<evidence type="ECO:0000259" key="5">
    <source>
        <dbReference type="PROSITE" id="PS50893"/>
    </source>
</evidence>
<dbReference type="GO" id="GO:0016887">
    <property type="term" value="F:ATP hydrolysis activity"/>
    <property type="evidence" value="ECO:0007669"/>
    <property type="project" value="InterPro"/>
</dbReference>